<name>A0A0B6Y6S8_9EUPU</name>
<dbReference type="EMBL" id="HACG01004994">
    <property type="protein sequence ID" value="CEK51859.1"/>
    <property type="molecule type" value="Transcribed_RNA"/>
</dbReference>
<evidence type="ECO:0000259" key="3">
    <source>
        <dbReference type="PROSITE" id="PS51253"/>
    </source>
</evidence>
<gene>
    <name evidence="4" type="primary">ORF14676</name>
</gene>
<keyword evidence="1" id="KW-0238">DNA-binding</keyword>
<evidence type="ECO:0000313" key="4">
    <source>
        <dbReference type="EMBL" id="CEK51859.1"/>
    </source>
</evidence>
<dbReference type="AlphaFoldDB" id="A0A0B6Y6S8"/>
<dbReference type="InterPro" id="IPR006600">
    <property type="entry name" value="HTH_CenpB_DNA-bd_dom"/>
</dbReference>
<dbReference type="Pfam" id="PF04218">
    <property type="entry name" value="CENP-B_N"/>
    <property type="match status" value="1"/>
</dbReference>
<dbReference type="PROSITE" id="PS51253">
    <property type="entry name" value="HTH_CENPB"/>
    <property type="match status" value="1"/>
</dbReference>
<dbReference type="GO" id="GO:0003677">
    <property type="term" value="F:DNA binding"/>
    <property type="evidence" value="ECO:0007669"/>
    <property type="project" value="UniProtKB-KW"/>
</dbReference>
<protein>
    <recommendedName>
        <fullName evidence="3">HTH CENPB-type domain-containing protein</fullName>
    </recommendedName>
</protein>
<dbReference type="InterPro" id="IPR009057">
    <property type="entry name" value="Homeodomain-like_sf"/>
</dbReference>
<accession>A0A0B6Y6S8</accession>
<dbReference type="InterPro" id="IPR007889">
    <property type="entry name" value="HTH_Psq"/>
</dbReference>
<keyword evidence="2" id="KW-0539">Nucleus</keyword>
<proteinExistence type="predicted"/>
<evidence type="ECO:0000256" key="1">
    <source>
        <dbReference type="ARBA" id="ARBA00023125"/>
    </source>
</evidence>
<feature type="domain" description="HTH CENPB-type" evidence="3">
    <location>
        <begin position="88"/>
        <end position="152"/>
    </location>
</feature>
<feature type="non-terminal residue" evidence="4">
    <location>
        <position position="152"/>
    </location>
</feature>
<dbReference type="Gene3D" id="1.10.10.60">
    <property type="entry name" value="Homeodomain-like"/>
    <property type="match status" value="2"/>
</dbReference>
<evidence type="ECO:0000256" key="2">
    <source>
        <dbReference type="ARBA" id="ARBA00023242"/>
    </source>
</evidence>
<reference evidence="4" key="1">
    <citation type="submission" date="2014-12" db="EMBL/GenBank/DDBJ databases">
        <title>Insight into the proteome of Arion vulgaris.</title>
        <authorList>
            <person name="Aradska J."/>
            <person name="Bulat T."/>
            <person name="Smidak R."/>
            <person name="Sarate P."/>
            <person name="Gangsoo J."/>
            <person name="Sialana F."/>
            <person name="Bilban M."/>
            <person name="Lubec G."/>
        </authorList>
    </citation>
    <scope>NUCLEOTIDE SEQUENCE</scope>
    <source>
        <tissue evidence="4">Skin</tissue>
    </source>
</reference>
<organism evidence="4">
    <name type="scientific">Arion vulgaris</name>
    <dbReference type="NCBI Taxonomy" id="1028688"/>
    <lineage>
        <taxon>Eukaryota</taxon>
        <taxon>Metazoa</taxon>
        <taxon>Spiralia</taxon>
        <taxon>Lophotrochozoa</taxon>
        <taxon>Mollusca</taxon>
        <taxon>Gastropoda</taxon>
        <taxon>Heterobranchia</taxon>
        <taxon>Euthyneura</taxon>
        <taxon>Panpulmonata</taxon>
        <taxon>Eupulmonata</taxon>
        <taxon>Stylommatophora</taxon>
        <taxon>Helicina</taxon>
        <taxon>Arionoidea</taxon>
        <taxon>Arionidae</taxon>
        <taxon>Arion</taxon>
    </lineage>
</organism>
<dbReference type="SUPFAM" id="SSF46689">
    <property type="entry name" value="Homeodomain-like"/>
    <property type="match status" value="1"/>
</dbReference>
<sequence length="152" mass="17615">EDEEEEDTQNYIDGDMNIHFQQRKSKRRNRKDLTLQEKVQAIGALEMPGSKLVSVAKRFGVSVSAISRINKNREYIRLQSVSGDMNSRQRRSRECKDPVLDKILLNWFHAIEHLHSGDTPITISNVLIKEKAHDLAIILGKDYFPSDNWIIR</sequence>
<feature type="non-terminal residue" evidence="4">
    <location>
        <position position="1"/>
    </location>
</feature>